<proteinExistence type="predicted"/>
<dbReference type="Proteomes" id="UP000237319">
    <property type="component" value="Unassembled WGS sequence"/>
</dbReference>
<keyword evidence="2" id="KW-1185">Reference proteome</keyword>
<protein>
    <submittedName>
        <fullName evidence="1">Uncharacterized protein</fullName>
    </submittedName>
</protein>
<gene>
    <name evidence="1" type="ORF">LYSIN_00987</name>
</gene>
<organism evidence="1 2">
    <name type="scientific">Lysinibacillus sphaericus</name>
    <name type="common">Bacillus sphaericus</name>
    <dbReference type="NCBI Taxonomy" id="1421"/>
    <lineage>
        <taxon>Bacteria</taxon>
        <taxon>Bacillati</taxon>
        <taxon>Bacillota</taxon>
        <taxon>Bacilli</taxon>
        <taxon>Bacillales</taxon>
        <taxon>Bacillaceae</taxon>
        <taxon>Lysinibacillus</taxon>
    </lineage>
</organism>
<comment type="caution">
    <text evidence="1">The sequence shown here is derived from an EMBL/GenBank/DDBJ whole genome shotgun (WGS) entry which is preliminary data.</text>
</comment>
<evidence type="ECO:0000313" key="2">
    <source>
        <dbReference type="Proteomes" id="UP000237319"/>
    </source>
</evidence>
<dbReference type="AlphaFoldDB" id="A0A2S5CZH2"/>
<evidence type="ECO:0000313" key="1">
    <source>
        <dbReference type="EMBL" id="POZ56204.1"/>
    </source>
</evidence>
<reference evidence="1 2" key="1">
    <citation type="submission" date="2017-11" db="EMBL/GenBank/DDBJ databases">
        <title>Genome sequence of Lysinibacillus sphaericus, a lignin-degrading bacteria isolated from municipal solid waste soil.</title>
        <authorList>
            <person name="Persinoti G.F."/>
            <person name="Paixao D.A."/>
            <person name="Bugg T.D."/>
            <person name="Squina F.M."/>
        </authorList>
    </citation>
    <scope>NUCLEOTIDE SEQUENCE [LARGE SCALE GENOMIC DNA]</scope>
    <source>
        <strain evidence="1 2">A1</strain>
    </source>
</reference>
<sequence length="45" mass="5236">MHHKTKISVHDKKTSAGTETETTLLFHVIEQGMQSLLLRDKYLRI</sequence>
<dbReference type="EMBL" id="PGLV01000001">
    <property type="protein sequence ID" value="POZ56204.1"/>
    <property type="molecule type" value="Genomic_DNA"/>
</dbReference>
<name>A0A2S5CZH2_LYSSH</name>
<accession>A0A2S5CZH2</accession>